<dbReference type="WBParaSite" id="Hba_04873">
    <property type="protein sequence ID" value="Hba_04873"/>
    <property type="gene ID" value="Hba_04873"/>
</dbReference>
<dbReference type="Proteomes" id="UP000095283">
    <property type="component" value="Unplaced"/>
</dbReference>
<name>A0A1I7WIP5_HETBA</name>
<dbReference type="AlphaFoldDB" id="A0A1I7WIP5"/>
<reference evidence="2" key="1">
    <citation type="submission" date="2016-11" db="UniProtKB">
        <authorList>
            <consortium name="WormBaseParasite"/>
        </authorList>
    </citation>
    <scope>IDENTIFICATION</scope>
</reference>
<evidence type="ECO:0000313" key="2">
    <source>
        <dbReference type="WBParaSite" id="Hba_04873"/>
    </source>
</evidence>
<accession>A0A1I7WIP5</accession>
<protein>
    <submittedName>
        <fullName evidence="2">Uncharacterized protein</fullName>
    </submittedName>
</protein>
<evidence type="ECO:0000313" key="1">
    <source>
        <dbReference type="Proteomes" id="UP000095283"/>
    </source>
</evidence>
<sequence length="27" mass="3295">MGDMRDEFYLIPTEMHKNNIHSNLFLK</sequence>
<proteinExistence type="predicted"/>
<organism evidence="1 2">
    <name type="scientific">Heterorhabditis bacteriophora</name>
    <name type="common">Entomopathogenic nematode worm</name>
    <dbReference type="NCBI Taxonomy" id="37862"/>
    <lineage>
        <taxon>Eukaryota</taxon>
        <taxon>Metazoa</taxon>
        <taxon>Ecdysozoa</taxon>
        <taxon>Nematoda</taxon>
        <taxon>Chromadorea</taxon>
        <taxon>Rhabditida</taxon>
        <taxon>Rhabditina</taxon>
        <taxon>Rhabditomorpha</taxon>
        <taxon>Strongyloidea</taxon>
        <taxon>Heterorhabditidae</taxon>
        <taxon>Heterorhabditis</taxon>
    </lineage>
</organism>
<keyword evidence="1" id="KW-1185">Reference proteome</keyword>